<feature type="transmembrane region" description="Helical" evidence="1">
    <location>
        <begin position="71"/>
        <end position="92"/>
    </location>
</feature>
<sequence>MRQYKMVQLSESLPIQGLHSLTSVGMAFDYQQNDWLVLRILCVELMSIVPNHIEMYSTRSGRWKKLKNEMFFVFLSLLAMQLLKGYLIGWFVELGGFALYVRLGSQRRLPYSVGTSFRFDQVLVCLKNGDIVAKNDNFTMQ</sequence>
<dbReference type="EMBL" id="AYRZ02000002">
    <property type="protein sequence ID" value="PHT90059.1"/>
    <property type="molecule type" value="Genomic_DNA"/>
</dbReference>
<keyword evidence="1" id="KW-0472">Membrane</keyword>
<keyword evidence="1" id="KW-1133">Transmembrane helix</keyword>
<keyword evidence="1" id="KW-0812">Transmembrane</keyword>
<comment type="caution">
    <text evidence="2">The sequence shown here is derived from an EMBL/GenBank/DDBJ whole genome shotgun (WGS) entry which is preliminary data.</text>
</comment>
<reference evidence="2 3" key="2">
    <citation type="journal article" date="2017" name="Genome Biol.">
        <title>New reference genome sequences of hot pepper reveal the massive evolution of plant disease-resistance genes by retroduplication.</title>
        <authorList>
            <person name="Kim S."/>
            <person name="Park J."/>
            <person name="Yeom S.I."/>
            <person name="Kim Y.M."/>
            <person name="Seo E."/>
            <person name="Kim K.T."/>
            <person name="Kim M.S."/>
            <person name="Lee J.M."/>
            <person name="Cheong K."/>
            <person name="Shin H.S."/>
            <person name="Kim S.B."/>
            <person name="Han K."/>
            <person name="Lee J."/>
            <person name="Park M."/>
            <person name="Lee H.A."/>
            <person name="Lee H.Y."/>
            <person name="Lee Y."/>
            <person name="Oh S."/>
            <person name="Lee J.H."/>
            <person name="Choi E."/>
            <person name="Choi E."/>
            <person name="Lee S.E."/>
            <person name="Jeon J."/>
            <person name="Kim H."/>
            <person name="Choi G."/>
            <person name="Song H."/>
            <person name="Lee J."/>
            <person name="Lee S.C."/>
            <person name="Kwon J.K."/>
            <person name="Lee H.Y."/>
            <person name="Koo N."/>
            <person name="Hong Y."/>
            <person name="Kim R.W."/>
            <person name="Kang W.H."/>
            <person name="Huh J.H."/>
            <person name="Kang B.C."/>
            <person name="Yang T.J."/>
            <person name="Lee Y.H."/>
            <person name="Bennetzen J.L."/>
            <person name="Choi D."/>
        </authorList>
    </citation>
    <scope>NUCLEOTIDE SEQUENCE [LARGE SCALE GENOMIC DNA]</scope>
    <source>
        <strain evidence="3">cv. CM334</strain>
    </source>
</reference>
<name>A0A2G3A722_CAPAN</name>
<dbReference type="AlphaFoldDB" id="A0A2G3A722"/>
<gene>
    <name evidence="2" type="ORF">T459_05172</name>
</gene>
<keyword evidence="3" id="KW-1185">Reference proteome</keyword>
<evidence type="ECO:0000313" key="2">
    <source>
        <dbReference type="EMBL" id="PHT90059.1"/>
    </source>
</evidence>
<accession>A0A2G3A722</accession>
<reference evidence="2 3" key="1">
    <citation type="journal article" date="2014" name="Nat. Genet.">
        <title>Genome sequence of the hot pepper provides insights into the evolution of pungency in Capsicum species.</title>
        <authorList>
            <person name="Kim S."/>
            <person name="Park M."/>
            <person name="Yeom S.I."/>
            <person name="Kim Y.M."/>
            <person name="Lee J.M."/>
            <person name="Lee H.A."/>
            <person name="Seo E."/>
            <person name="Choi J."/>
            <person name="Cheong K."/>
            <person name="Kim K.T."/>
            <person name="Jung K."/>
            <person name="Lee G.W."/>
            <person name="Oh S.K."/>
            <person name="Bae C."/>
            <person name="Kim S.B."/>
            <person name="Lee H.Y."/>
            <person name="Kim S.Y."/>
            <person name="Kim M.S."/>
            <person name="Kang B.C."/>
            <person name="Jo Y.D."/>
            <person name="Yang H.B."/>
            <person name="Jeong H.J."/>
            <person name="Kang W.H."/>
            <person name="Kwon J.K."/>
            <person name="Shin C."/>
            <person name="Lim J.Y."/>
            <person name="Park J.H."/>
            <person name="Huh J.H."/>
            <person name="Kim J.S."/>
            <person name="Kim B.D."/>
            <person name="Cohen O."/>
            <person name="Paran I."/>
            <person name="Suh M.C."/>
            <person name="Lee S.B."/>
            <person name="Kim Y.K."/>
            <person name="Shin Y."/>
            <person name="Noh S.J."/>
            <person name="Park J."/>
            <person name="Seo Y.S."/>
            <person name="Kwon S.Y."/>
            <person name="Kim H.A."/>
            <person name="Park J.M."/>
            <person name="Kim H.J."/>
            <person name="Choi S.B."/>
            <person name="Bosland P.W."/>
            <person name="Reeves G."/>
            <person name="Jo S.H."/>
            <person name="Lee B.W."/>
            <person name="Cho H.T."/>
            <person name="Choi H.S."/>
            <person name="Lee M.S."/>
            <person name="Yu Y."/>
            <person name="Do Choi Y."/>
            <person name="Park B.S."/>
            <person name="van Deynze A."/>
            <person name="Ashrafi H."/>
            <person name="Hill T."/>
            <person name="Kim W.T."/>
            <person name="Pai H.S."/>
            <person name="Ahn H.K."/>
            <person name="Yeam I."/>
            <person name="Giovannoni J.J."/>
            <person name="Rose J.K."/>
            <person name="Sorensen I."/>
            <person name="Lee S.J."/>
            <person name="Kim R.W."/>
            <person name="Choi I.Y."/>
            <person name="Choi B.S."/>
            <person name="Lim J.S."/>
            <person name="Lee Y.H."/>
            <person name="Choi D."/>
        </authorList>
    </citation>
    <scope>NUCLEOTIDE SEQUENCE [LARGE SCALE GENOMIC DNA]</scope>
    <source>
        <strain evidence="3">cv. CM334</strain>
    </source>
</reference>
<evidence type="ECO:0000313" key="3">
    <source>
        <dbReference type="Proteomes" id="UP000222542"/>
    </source>
</evidence>
<proteinExistence type="predicted"/>
<dbReference type="Proteomes" id="UP000222542">
    <property type="component" value="Unassembled WGS sequence"/>
</dbReference>
<dbReference type="Gramene" id="PHT90059">
    <property type="protein sequence ID" value="PHT90059"/>
    <property type="gene ID" value="T459_05172"/>
</dbReference>
<evidence type="ECO:0000256" key="1">
    <source>
        <dbReference type="SAM" id="Phobius"/>
    </source>
</evidence>
<protein>
    <submittedName>
        <fullName evidence="2">Uncharacterized protein</fullName>
    </submittedName>
</protein>
<organism evidence="2 3">
    <name type="scientific">Capsicum annuum</name>
    <name type="common">Capsicum pepper</name>
    <dbReference type="NCBI Taxonomy" id="4072"/>
    <lineage>
        <taxon>Eukaryota</taxon>
        <taxon>Viridiplantae</taxon>
        <taxon>Streptophyta</taxon>
        <taxon>Embryophyta</taxon>
        <taxon>Tracheophyta</taxon>
        <taxon>Spermatophyta</taxon>
        <taxon>Magnoliopsida</taxon>
        <taxon>eudicotyledons</taxon>
        <taxon>Gunneridae</taxon>
        <taxon>Pentapetalae</taxon>
        <taxon>asterids</taxon>
        <taxon>lamiids</taxon>
        <taxon>Solanales</taxon>
        <taxon>Solanaceae</taxon>
        <taxon>Solanoideae</taxon>
        <taxon>Capsiceae</taxon>
        <taxon>Capsicum</taxon>
    </lineage>
</organism>